<dbReference type="EMBL" id="UOGH01000283">
    <property type="protein sequence ID" value="VAX33128.1"/>
    <property type="molecule type" value="Genomic_DNA"/>
</dbReference>
<dbReference type="AlphaFoldDB" id="A0A3B1DAX8"/>
<accession>A0A3B1DAX8</accession>
<organism evidence="1">
    <name type="scientific">hydrothermal vent metagenome</name>
    <dbReference type="NCBI Taxonomy" id="652676"/>
    <lineage>
        <taxon>unclassified sequences</taxon>
        <taxon>metagenomes</taxon>
        <taxon>ecological metagenomes</taxon>
    </lineage>
</organism>
<feature type="non-terminal residue" evidence="1">
    <location>
        <position position="1"/>
    </location>
</feature>
<proteinExistence type="predicted"/>
<sequence>NLGFIKFLAPLGKKYRKKGVAAPLIMTPEYIKRSLDVFPIEFFNFKLIHHTVFGDDILTGLAIENKDIRLQCEREIKTKLIWLRQGYISSLGDKNLLREKLSESITGYIPLFRAIIYLLGKEPPVKSHDVVVTLQEMTSIETGIFEKMLLLKRKELTLSMDELTDFFEEYYMGTERIGRIINDLNT</sequence>
<protein>
    <submittedName>
        <fullName evidence="1">Uncharacterized protein</fullName>
    </submittedName>
</protein>
<name>A0A3B1DAX8_9ZZZZ</name>
<gene>
    <name evidence="1" type="ORF">MNBD_NITROSPIRAE02-1082</name>
</gene>
<reference evidence="1" key="1">
    <citation type="submission" date="2018-06" db="EMBL/GenBank/DDBJ databases">
        <authorList>
            <person name="Zhirakovskaya E."/>
        </authorList>
    </citation>
    <scope>NUCLEOTIDE SEQUENCE</scope>
</reference>
<evidence type="ECO:0000313" key="1">
    <source>
        <dbReference type="EMBL" id="VAX33128.1"/>
    </source>
</evidence>